<reference evidence="4" key="1">
    <citation type="submission" date="2016-09" db="EMBL/GenBank/DDBJ databases">
        <authorList>
            <person name="Jeantristanb JTB J.-T."/>
            <person name="Ricardo R."/>
        </authorList>
    </citation>
    <scope>NUCLEOTIDE SEQUENCE [LARGE SCALE GENOMIC DNA]</scope>
</reference>
<sequence length="450" mass="50564">MGKRSVLNIRLPKEKPSDHPDHPDFRKQYAYLPLIYATPFGTIVDKGGRKRKIRVTSDPSYTTTTVPAPTPSTSYNSPSMLGFQPPTLPPRPYALVMASSSPQSTSFTSATHLLSSFQFERILSEDPKAHVAYLLGTAIPENTHARQPAIVKVEKTAFAPEELQRLATSSAWDKTDTVTCNSIYGTFSGWFTPGRASPDAQITSICPASEKHIRKYSQQITRIVRETPELYETVVEPYIKYLDPNQISWVYNILDGISEAEHVILRDDDPDTGFVLTPDLKWDKKTMSSLYLVVLVQTRAIQSLRDLRPHHLPLLTKIRRECEKVAVERYGIEEGELRFFIHYQPTYYYFHIHVTHVSYLGFSGITVGQAHLLDDVIDLLTLEASLPTPPKKSHYASRTFTYALGTEHALYSRLRDALAAPTDEERPQLQRGTSNMEAVHFAAAAAGVVS</sequence>
<evidence type="ECO:0000256" key="1">
    <source>
        <dbReference type="ARBA" id="ARBA00010208"/>
    </source>
</evidence>
<dbReference type="OrthoDB" id="10264956at2759"/>
<feature type="region of interest" description="Disordered" evidence="2">
    <location>
        <begin position="1"/>
        <end position="24"/>
    </location>
</feature>
<dbReference type="SUPFAM" id="SSF102860">
    <property type="entry name" value="mRNA decapping enzyme DcpS N-terminal domain"/>
    <property type="match status" value="1"/>
</dbReference>
<dbReference type="InterPro" id="IPR011145">
    <property type="entry name" value="Scavenger_mRNA_decap_enz_N"/>
</dbReference>
<dbReference type="Gene3D" id="3.30.428.10">
    <property type="entry name" value="HIT-like"/>
    <property type="match status" value="1"/>
</dbReference>
<feature type="compositionally biased region" description="Basic and acidic residues" evidence="2">
    <location>
        <begin position="11"/>
        <end position="24"/>
    </location>
</feature>
<evidence type="ECO:0000256" key="2">
    <source>
        <dbReference type="SAM" id="MobiDB-lite"/>
    </source>
</evidence>
<accession>A0A238FAM3</accession>
<feature type="region of interest" description="Disordered" evidence="2">
    <location>
        <begin position="55"/>
        <end position="82"/>
    </location>
</feature>
<gene>
    <name evidence="3" type="ORF">BQ2448_1223</name>
</gene>
<feature type="compositionally biased region" description="Low complexity" evidence="2">
    <location>
        <begin position="59"/>
        <end position="74"/>
    </location>
</feature>
<dbReference type="Proteomes" id="UP000198372">
    <property type="component" value="Unassembled WGS sequence"/>
</dbReference>
<dbReference type="GO" id="GO:0000340">
    <property type="term" value="F:RNA 7-methylguanosine cap binding"/>
    <property type="evidence" value="ECO:0007669"/>
    <property type="project" value="TreeGrafter"/>
</dbReference>
<dbReference type="Gene3D" id="3.30.200.40">
    <property type="entry name" value="Scavenger mRNA decapping enzyme, N-terminal domain"/>
    <property type="match status" value="1"/>
</dbReference>
<dbReference type="STRING" id="269621.A0A238FAM3"/>
<dbReference type="PANTHER" id="PTHR12978">
    <property type="entry name" value="HISTIDINE TRIAD HIT PROTEIN MEMBER"/>
    <property type="match status" value="1"/>
</dbReference>
<dbReference type="EMBL" id="FMSP01000005">
    <property type="protein sequence ID" value="SCV69829.1"/>
    <property type="molecule type" value="Genomic_DNA"/>
</dbReference>
<dbReference type="GO" id="GO:0016787">
    <property type="term" value="F:hydrolase activity"/>
    <property type="evidence" value="ECO:0007669"/>
    <property type="project" value="InterPro"/>
</dbReference>
<dbReference type="GO" id="GO:0000290">
    <property type="term" value="P:deadenylation-dependent decapping of nuclear-transcribed mRNA"/>
    <property type="evidence" value="ECO:0007669"/>
    <property type="project" value="InterPro"/>
</dbReference>
<dbReference type="GO" id="GO:0005634">
    <property type="term" value="C:nucleus"/>
    <property type="evidence" value="ECO:0007669"/>
    <property type="project" value="TreeGrafter"/>
</dbReference>
<keyword evidence="4" id="KW-1185">Reference proteome</keyword>
<comment type="similarity">
    <text evidence="1">Belongs to the HIT family.</text>
</comment>
<dbReference type="AlphaFoldDB" id="A0A238FAM3"/>
<evidence type="ECO:0000313" key="3">
    <source>
        <dbReference type="EMBL" id="SCV69829.1"/>
    </source>
</evidence>
<name>A0A238FAM3_9BASI</name>
<dbReference type="Pfam" id="PF05652">
    <property type="entry name" value="DcpS"/>
    <property type="match status" value="1"/>
</dbReference>
<dbReference type="InterPro" id="IPR036265">
    <property type="entry name" value="HIT-like_sf"/>
</dbReference>
<dbReference type="GO" id="GO:0000932">
    <property type="term" value="C:P-body"/>
    <property type="evidence" value="ECO:0007669"/>
    <property type="project" value="TreeGrafter"/>
</dbReference>
<dbReference type="InterPro" id="IPR008594">
    <property type="entry name" value="DcpS/DCS2"/>
</dbReference>
<evidence type="ECO:0000313" key="4">
    <source>
        <dbReference type="Proteomes" id="UP000198372"/>
    </source>
</evidence>
<organism evidence="3 4">
    <name type="scientific">Microbotryum intermedium</name>
    <dbReference type="NCBI Taxonomy" id="269621"/>
    <lineage>
        <taxon>Eukaryota</taxon>
        <taxon>Fungi</taxon>
        <taxon>Dikarya</taxon>
        <taxon>Basidiomycota</taxon>
        <taxon>Pucciniomycotina</taxon>
        <taxon>Microbotryomycetes</taxon>
        <taxon>Microbotryales</taxon>
        <taxon>Microbotryaceae</taxon>
        <taxon>Microbotryum</taxon>
    </lineage>
</organism>
<dbReference type="PANTHER" id="PTHR12978:SF0">
    <property type="entry name" value="M7GPPPX DIPHOSPHATASE"/>
    <property type="match status" value="1"/>
</dbReference>
<proteinExistence type="inferred from homology"/>
<dbReference type="SUPFAM" id="SSF54197">
    <property type="entry name" value="HIT-like"/>
    <property type="match status" value="1"/>
</dbReference>
<protein>
    <submittedName>
        <fullName evidence="3">BQ2448_1223 protein</fullName>
    </submittedName>
</protein>
<dbReference type="Pfam" id="PF11969">
    <property type="entry name" value="DcpS_C"/>
    <property type="match status" value="1"/>
</dbReference>